<protein>
    <submittedName>
        <fullName evidence="5">Alkaline phosphatase family protein</fullName>
    </submittedName>
</protein>
<dbReference type="Gene3D" id="3.40.720.10">
    <property type="entry name" value="Alkaline Phosphatase, subunit A"/>
    <property type="match status" value="1"/>
</dbReference>
<dbReference type="Proteomes" id="UP001209701">
    <property type="component" value="Unassembled WGS sequence"/>
</dbReference>
<evidence type="ECO:0000256" key="3">
    <source>
        <dbReference type="ARBA" id="ARBA00022729"/>
    </source>
</evidence>
<dbReference type="SUPFAM" id="SSF53649">
    <property type="entry name" value="Alkaline phosphatase-like"/>
    <property type="match status" value="1"/>
</dbReference>
<dbReference type="Pfam" id="PF01663">
    <property type="entry name" value="Phosphodiest"/>
    <property type="match status" value="1"/>
</dbReference>
<dbReference type="Gene3D" id="3.30.1360.150">
    <property type="match status" value="1"/>
</dbReference>
<gene>
    <name evidence="5" type="ORF">LNV07_07785</name>
</gene>
<sequence>MQATVPGFLLAAICGYFLTACASAPTAPSVAPPPKLLVFMVVDGLPMRQVLAYRDQLQADGFKRFLDQGAWFANAHYGHGHTVTAAGHATMLTGAYPQRTSIISNEWRDAKTGEPVYNTGDTAYHYIGHKTDPLAGTSPRNLRAETVGDVLREQDSESKVISISGKDRGAILPGGHKGTAYMYMSESGEFASSTYYMASHPQWVSSFNAAKPADAFFGKAWSPLLLEVEYARSVPDGQPWQFNGANGNKLPAILGDKHDKPGPLFYANILPSPFGDQLTLAFARAAIEGEQLGADAKTDILSVSLSSHDYINHAFGPESRLSHDHMLQLDLHLQDFFKYLDNKVGAGNYVAVLTADHGFADTPEWAKSQGRDAGRINPTQVMTELNAGLAKKFGAGRWATHFSAAGILFDEKLMAAQGIKPADMYQEAKRLLLPMTGIADVFTLAQLQSSDTATPYLEAMRKAWHPEVAAPLQVVVKPGWLFGSRPTGSSHGTPYAYDTHVPILAWGPQWVGRGEVAQKVEVVDIAPSLAKILKLRAPSKSQGQVLPWPQPLSK</sequence>
<comment type="caution">
    <text evidence="5">The sequence shown here is derived from an EMBL/GenBank/DDBJ whole genome shotgun (WGS) entry which is preliminary data.</text>
</comment>
<keyword evidence="2" id="KW-0479">Metal-binding</keyword>
<keyword evidence="1" id="KW-0597">Phosphoprotein</keyword>
<accession>A0ABT2YDA2</accession>
<dbReference type="InterPro" id="IPR017850">
    <property type="entry name" value="Alkaline_phosphatase_core_sf"/>
</dbReference>
<name>A0ABT2YDA2_9BURK</name>
<dbReference type="EMBL" id="JAJIRN010000003">
    <property type="protein sequence ID" value="MCV2367996.1"/>
    <property type="molecule type" value="Genomic_DNA"/>
</dbReference>
<dbReference type="InterPro" id="IPR002591">
    <property type="entry name" value="Phosphodiest/P_Trfase"/>
</dbReference>
<evidence type="ECO:0000313" key="6">
    <source>
        <dbReference type="Proteomes" id="UP001209701"/>
    </source>
</evidence>
<dbReference type="PANTHER" id="PTHR10151:SF120">
    <property type="entry name" value="BIS(5'-ADENOSYL)-TRIPHOSPHATASE"/>
    <property type="match status" value="1"/>
</dbReference>
<evidence type="ECO:0000256" key="4">
    <source>
        <dbReference type="SAM" id="SignalP"/>
    </source>
</evidence>
<keyword evidence="6" id="KW-1185">Reference proteome</keyword>
<dbReference type="CDD" id="cd16016">
    <property type="entry name" value="AP-SPAP"/>
    <property type="match status" value="1"/>
</dbReference>
<dbReference type="RefSeq" id="WP_263570620.1">
    <property type="nucleotide sequence ID" value="NZ_JAJIRN010000003.1"/>
</dbReference>
<reference evidence="5 6" key="1">
    <citation type="submission" date="2021-11" db="EMBL/GenBank/DDBJ databases">
        <authorList>
            <person name="Liang Q."/>
            <person name="Mou H."/>
            <person name="Liu Z."/>
        </authorList>
    </citation>
    <scope>NUCLEOTIDE SEQUENCE [LARGE SCALE GENOMIC DNA]</scope>
    <source>
        <strain evidence="5 6">CHU3</strain>
    </source>
</reference>
<dbReference type="PIRSF" id="PIRSF031924">
    <property type="entry name" value="Pi-irrepressible_AP"/>
    <property type="match status" value="1"/>
</dbReference>
<feature type="signal peptide" evidence="4">
    <location>
        <begin position="1"/>
        <end position="22"/>
    </location>
</feature>
<dbReference type="PANTHER" id="PTHR10151">
    <property type="entry name" value="ECTONUCLEOTIDE PYROPHOSPHATASE/PHOSPHODIESTERASE"/>
    <property type="match status" value="1"/>
</dbReference>
<proteinExistence type="predicted"/>
<feature type="chain" id="PRO_5046428833" evidence="4">
    <location>
        <begin position="23"/>
        <end position="554"/>
    </location>
</feature>
<evidence type="ECO:0000256" key="1">
    <source>
        <dbReference type="ARBA" id="ARBA00022553"/>
    </source>
</evidence>
<dbReference type="InterPro" id="IPR026263">
    <property type="entry name" value="Alkaline_phosphatase_prok"/>
</dbReference>
<evidence type="ECO:0000313" key="5">
    <source>
        <dbReference type="EMBL" id="MCV2367996.1"/>
    </source>
</evidence>
<keyword evidence="3 4" id="KW-0732">Signal</keyword>
<organism evidence="5 6">
    <name type="scientific">Roseateles oligotrophus</name>
    <dbReference type="NCBI Taxonomy" id="1769250"/>
    <lineage>
        <taxon>Bacteria</taxon>
        <taxon>Pseudomonadati</taxon>
        <taxon>Pseudomonadota</taxon>
        <taxon>Betaproteobacteria</taxon>
        <taxon>Burkholderiales</taxon>
        <taxon>Sphaerotilaceae</taxon>
        <taxon>Roseateles</taxon>
    </lineage>
</organism>
<evidence type="ECO:0000256" key="2">
    <source>
        <dbReference type="ARBA" id="ARBA00022723"/>
    </source>
</evidence>